<dbReference type="Gene3D" id="2.60.40.10">
    <property type="entry name" value="Immunoglobulins"/>
    <property type="match status" value="2"/>
</dbReference>
<evidence type="ECO:0000259" key="5">
    <source>
        <dbReference type="PROSITE" id="PS50835"/>
    </source>
</evidence>
<protein>
    <recommendedName>
        <fullName evidence="5">Ig-like domain-containing protein</fullName>
    </recommendedName>
</protein>
<dbReference type="PROSITE" id="PS50835">
    <property type="entry name" value="IG_LIKE"/>
    <property type="match status" value="1"/>
</dbReference>
<organism evidence="6 7">
    <name type="scientific">Rangifer tarandus platyrhynchus</name>
    <name type="common">Svalbard reindeer</name>
    <dbReference type="NCBI Taxonomy" id="3082113"/>
    <lineage>
        <taxon>Eukaryota</taxon>
        <taxon>Metazoa</taxon>
        <taxon>Chordata</taxon>
        <taxon>Craniata</taxon>
        <taxon>Vertebrata</taxon>
        <taxon>Euteleostomi</taxon>
        <taxon>Mammalia</taxon>
        <taxon>Eutheria</taxon>
        <taxon>Laurasiatheria</taxon>
        <taxon>Artiodactyla</taxon>
        <taxon>Ruminantia</taxon>
        <taxon>Pecora</taxon>
        <taxon>Cervidae</taxon>
        <taxon>Odocoileinae</taxon>
        <taxon>Rangifer</taxon>
    </lineage>
</organism>
<dbReference type="Pfam" id="PF07654">
    <property type="entry name" value="C1-set"/>
    <property type="match status" value="1"/>
</dbReference>
<dbReference type="InterPro" id="IPR003597">
    <property type="entry name" value="Ig_C1-set"/>
</dbReference>
<keyword evidence="4" id="KW-0732">Signal</keyword>
<dbReference type="EMBL" id="OX459938">
    <property type="protein sequence ID" value="CAI9160327.1"/>
    <property type="molecule type" value="Genomic_DNA"/>
</dbReference>
<dbReference type="Pfam" id="PF07686">
    <property type="entry name" value="V-set"/>
    <property type="match status" value="1"/>
</dbReference>
<dbReference type="SMART" id="SM00409">
    <property type="entry name" value="IG"/>
    <property type="match status" value="1"/>
</dbReference>
<keyword evidence="3" id="KW-0472">Membrane</keyword>
<sequence length="344" mass="38651">MRATELLLVVLAPIMQVSSNLVLITSRTGETASFTCDLTLGATYIHLYKHEEGTAPQRLLYYDSYNSKPVLESGSSGEKYHVYKSTERRYAFAILNLKESDSGIYYCATWDKHIGSDFLSGWKKIFGEGAIIIVTPPDKKLPADTSPKPTIFLPSINEVNHQQAATYLCLLEKFFPDVVKVSWKEKNGNRVLPSQQGNTMKTNDTYMKLSWLTVTENSMKKEHVCIVKHEKNPGRKDQEILFPAVNEVFTPVVTTTEPPNDCLKDESEVTDTDFTKACARDQSKVANSTKACLKDENNTVPLHFTYNSAYYTYLVLLLKSAVYFAITSFCVFRRTGVCCDGTSS</sequence>
<dbReference type="PANTHER" id="PTHR19256:SF66">
    <property type="entry name" value="IG-LIKE DOMAIN-CONTAINING PROTEIN"/>
    <property type="match status" value="1"/>
</dbReference>
<dbReference type="InterPro" id="IPR036179">
    <property type="entry name" value="Ig-like_dom_sf"/>
</dbReference>
<evidence type="ECO:0000256" key="3">
    <source>
        <dbReference type="SAM" id="Phobius"/>
    </source>
</evidence>
<dbReference type="SMART" id="SM00407">
    <property type="entry name" value="IGc1"/>
    <property type="match status" value="1"/>
</dbReference>
<reference evidence="6" key="1">
    <citation type="submission" date="2023-04" db="EMBL/GenBank/DDBJ databases">
        <authorList>
            <consortium name="ELIXIR-Norway"/>
        </authorList>
    </citation>
    <scope>NUCLEOTIDE SEQUENCE [LARGE SCALE GENOMIC DNA]</scope>
</reference>
<dbReference type="PANTHER" id="PTHR19256">
    <property type="entry name" value="T-CELL RECEPTOR GAMMA CHAIN"/>
    <property type="match status" value="1"/>
</dbReference>
<evidence type="ECO:0000256" key="4">
    <source>
        <dbReference type="SAM" id="SignalP"/>
    </source>
</evidence>
<name>A0ABN8YFI8_RANTA</name>
<gene>
    <name evidence="6" type="ORF">MRATA1EN1_LOCUS9289</name>
</gene>
<feature type="domain" description="Ig-like" evidence="5">
    <location>
        <begin position="147"/>
        <end position="242"/>
    </location>
</feature>
<dbReference type="InterPro" id="IPR051117">
    <property type="entry name" value="TRG_var/const_region"/>
</dbReference>
<evidence type="ECO:0000313" key="7">
    <source>
        <dbReference type="Proteomes" id="UP001176941"/>
    </source>
</evidence>
<keyword evidence="7" id="KW-1185">Reference proteome</keyword>
<evidence type="ECO:0000256" key="2">
    <source>
        <dbReference type="ARBA" id="ARBA00023319"/>
    </source>
</evidence>
<evidence type="ECO:0000256" key="1">
    <source>
        <dbReference type="ARBA" id="ARBA00023170"/>
    </source>
</evidence>
<feature type="transmembrane region" description="Helical" evidence="3">
    <location>
        <begin position="310"/>
        <end position="332"/>
    </location>
</feature>
<dbReference type="SUPFAM" id="SSF48726">
    <property type="entry name" value="Immunoglobulin"/>
    <property type="match status" value="2"/>
</dbReference>
<keyword evidence="2" id="KW-0393">Immunoglobulin domain</keyword>
<dbReference type="Proteomes" id="UP001176941">
    <property type="component" value="Chromosome 2"/>
</dbReference>
<dbReference type="InterPro" id="IPR013106">
    <property type="entry name" value="Ig_V-set"/>
</dbReference>
<feature type="signal peptide" evidence="4">
    <location>
        <begin position="1"/>
        <end position="19"/>
    </location>
</feature>
<keyword evidence="3" id="KW-1133">Transmembrane helix</keyword>
<dbReference type="InterPro" id="IPR007110">
    <property type="entry name" value="Ig-like_dom"/>
</dbReference>
<keyword evidence="1" id="KW-0675">Receptor</keyword>
<accession>A0ABN8YFI8</accession>
<dbReference type="InterPro" id="IPR003599">
    <property type="entry name" value="Ig_sub"/>
</dbReference>
<proteinExistence type="predicted"/>
<dbReference type="InterPro" id="IPR013783">
    <property type="entry name" value="Ig-like_fold"/>
</dbReference>
<keyword evidence="3" id="KW-0812">Transmembrane</keyword>
<evidence type="ECO:0000313" key="6">
    <source>
        <dbReference type="EMBL" id="CAI9160327.1"/>
    </source>
</evidence>
<feature type="chain" id="PRO_5046021371" description="Ig-like domain-containing protein" evidence="4">
    <location>
        <begin position="20"/>
        <end position="344"/>
    </location>
</feature>